<dbReference type="SUPFAM" id="SSF69754">
    <property type="entry name" value="Ribosome binding protein Y (YfiA homologue)"/>
    <property type="match status" value="1"/>
</dbReference>
<dbReference type="Pfam" id="PF02482">
    <property type="entry name" value="Ribosomal_S30AE"/>
    <property type="match status" value="1"/>
</dbReference>
<sequence length="104" mass="11684">MSKLTIAYRNLDSSPAIEEQVAERFADLEKLGAHIESCDAVIEASDRRQVSGREFTVRLKIGVPGPDIEVERRIGRSEPAPDVNQAIREAFDVARRAILERKPR</sequence>
<evidence type="ECO:0000313" key="2">
    <source>
        <dbReference type="Proteomes" id="UP000019849"/>
    </source>
</evidence>
<dbReference type="AlphaFoldDB" id="A0A011UA01"/>
<reference evidence="1 2" key="1">
    <citation type="submission" date="2014-02" db="EMBL/GenBank/DDBJ databases">
        <title>Aquamicrobium defluvii Genome sequencing.</title>
        <authorList>
            <person name="Wang X."/>
        </authorList>
    </citation>
    <scope>NUCLEOTIDE SEQUENCE [LARGE SCALE GENOMIC DNA]</scope>
    <source>
        <strain evidence="1 2">W13Z1</strain>
    </source>
</reference>
<evidence type="ECO:0000313" key="1">
    <source>
        <dbReference type="EMBL" id="EXL02718.1"/>
    </source>
</evidence>
<dbReference type="STRING" id="69279.BG36_14175"/>
<dbReference type="Gene3D" id="3.30.160.100">
    <property type="entry name" value="Ribosome hibernation promotion factor-like"/>
    <property type="match status" value="1"/>
</dbReference>
<accession>A0A011UA01</accession>
<dbReference type="eggNOG" id="COG1544">
    <property type="taxonomic scope" value="Bacteria"/>
</dbReference>
<proteinExistence type="predicted"/>
<organism evidence="1 2">
    <name type="scientific">Aquamicrobium defluvii</name>
    <dbReference type="NCBI Taxonomy" id="69279"/>
    <lineage>
        <taxon>Bacteria</taxon>
        <taxon>Pseudomonadati</taxon>
        <taxon>Pseudomonadota</taxon>
        <taxon>Alphaproteobacteria</taxon>
        <taxon>Hyphomicrobiales</taxon>
        <taxon>Phyllobacteriaceae</taxon>
        <taxon>Aquamicrobium</taxon>
    </lineage>
</organism>
<gene>
    <name evidence="1" type="ORF">BG36_14175</name>
</gene>
<dbReference type="HOGENOM" id="CLU_112793_1_1_5"/>
<name>A0A011UA01_9HYPH</name>
<dbReference type="Proteomes" id="UP000019849">
    <property type="component" value="Unassembled WGS sequence"/>
</dbReference>
<dbReference type="InterPro" id="IPR036567">
    <property type="entry name" value="RHF-like"/>
</dbReference>
<protein>
    <submittedName>
        <fullName evidence="1">Ribosome-associated factor Y</fullName>
    </submittedName>
</protein>
<dbReference type="EMBL" id="JENY01000029">
    <property type="protein sequence ID" value="EXL02718.1"/>
    <property type="molecule type" value="Genomic_DNA"/>
</dbReference>
<dbReference type="InterPro" id="IPR003489">
    <property type="entry name" value="RHF/RaiA"/>
</dbReference>
<comment type="caution">
    <text evidence="1">The sequence shown here is derived from an EMBL/GenBank/DDBJ whole genome shotgun (WGS) entry which is preliminary data.</text>
</comment>